<dbReference type="AlphaFoldDB" id="A0A1H6DFQ5"/>
<dbReference type="Proteomes" id="UP000236754">
    <property type="component" value="Unassembled WGS sequence"/>
</dbReference>
<name>A0A1H6DFQ5_9ACTN</name>
<reference evidence="1 2" key="1">
    <citation type="submission" date="2016-10" db="EMBL/GenBank/DDBJ databases">
        <authorList>
            <person name="de Groot N.N."/>
        </authorList>
    </citation>
    <scope>NUCLEOTIDE SEQUENCE [LARGE SCALE GENOMIC DNA]</scope>
    <source>
        <strain evidence="1 2">CGMCC 4.2023</strain>
    </source>
</reference>
<proteinExistence type="predicted"/>
<protein>
    <submittedName>
        <fullName evidence="1">Uncharacterized protein</fullName>
    </submittedName>
</protein>
<sequence>MTRLRREAASWAGESVATLVEELLHGLGADADDIALLAVRVP</sequence>
<dbReference type="EMBL" id="FNVU01000015">
    <property type="protein sequence ID" value="SEG84070.1"/>
    <property type="molecule type" value="Genomic_DNA"/>
</dbReference>
<evidence type="ECO:0000313" key="1">
    <source>
        <dbReference type="EMBL" id="SEG84070.1"/>
    </source>
</evidence>
<organism evidence="1 2">
    <name type="scientific">Actinacidiphila yanglinensis</name>
    <dbReference type="NCBI Taxonomy" id="310779"/>
    <lineage>
        <taxon>Bacteria</taxon>
        <taxon>Bacillati</taxon>
        <taxon>Actinomycetota</taxon>
        <taxon>Actinomycetes</taxon>
        <taxon>Kitasatosporales</taxon>
        <taxon>Streptomycetaceae</taxon>
        <taxon>Actinacidiphila</taxon>
    </lineage>
</organism>
<accession>A0A1H6DFQ5</accession>
<evidence type="ECO:0000313" key="2">
    <source>
        <dbReference type="Proteomes" id="UP000236754"/>
    </source>
</evidence>
<keyword evidence="2" id="KW-1185">Reference proteome</keyword>
<gene>
    <name evidence="1" type="ORF">SAMN05216223_1152</name>
</gene>